<keyword evidence="2" id="KW-0456">Lyase</keyword>
<dbReference type="NCBIfam" id="NF005802">
    <property type="entry name" value="PRK07657.1"/>
    <property type="match status" value="1"/>
</dbReference>
<dbReference type="SUPFAM" id="SSF52096">
    <property type="entry name" value="ClpP/crotonase"/>
    <property type="match status" value="1"/>
</dbReference>
<dbReference type="FunFam" id="3.90.226.10:FF:000009">
    <property type="entry name" value="Carnitinyl-CoA dehydratase"/>
    <property type="match status" value="1"/>
</dbReference>
<evidence type="ECO:0000256" key="2">
    <source>
        <dbReference type="ARBA" id="ARBA00023239"/>
    </source>
</evidence>
<dbReference type="InterPro" id="IPR018376">
    <property type="entry name" value="Enoyl-CoA_hyd/isom_CS"/>
</dbReference>
<dbReference type="InterPro" id="IPR001753">
    <property type="entry name" value="Enoyl-CoA_hydra/iso"/>
</dbReference>
<name>A0A1C0YVB5_9BACL</name>
<organism evidence="4 5">
    <name type="scientific">Caryophanon latum</name>
    <dbReference type="NCBI Taxonomy" id="33977"/>
    <lineage>
        <taxon>Bacteria</taxon>
        <taxon>Bacillati</taxon>
        <taxon>Bacillota</taxon>
        <taxon>Bacilli</taxon>
        <taxon>Bacillales</taxon>
        <taxon>Caryophanaceae</taxon>
        <taxon>Caryophanon</taxon>
    </lineage>
</organism>
<comment type="caution">
    <text evidence="4">The sequence shown here is derived from an EMBL/GenBank/DDBJ whole genome shotgun (WGS) entry which is preliminary data.</text>
</comment>
<reference evidence="4 5" key="1">
    <citation type="submission" date="2016-07" db="EMBL/GenBank/DDBJ databases">
        <title>Caryophanon latum genome sequencing.</title>
        <authorList>
            <person name="Verma A."/>
            <person name="Pal Y."/>
            <person name="Krishnamurthi S."/>
        </authorList>
    </citation>
    <scope>NUCLEOTIDE SEQUENCE [LARGE SCALE GENOMIC DNA]</scope>
    <source>
        <strain evidence="4 5">DSM 14151</strain>
    </source>
</reference>
<proteinExistence type="inferred from homology"/>
<gene>
    <name evidence="4" type="ORF">A6K76_10165</name>
</gene>
<protein>
    <submittedName>
        <fullName evidence="4">Enoyl-CoA hydratase</fullName>
    </submittedName>
</protein>
<dbReference type="Proteomes" id="UP000093482">
    <property type="component" value="Unassembled WGS sequence"/>
</dbReference>
<dbReference type="OrthoDB" id="9775794at2"/>
<dbReference type="AlphaFoldDB" id="A0A1C0YVB5"/>
<dbReference type="InterPro" id="IPR014748">
    <property type="entry name" value="Enoyl-CoA_hydra_C"/>
</dbReference>
<accession>A0A1C0YVB5</accession>
<dbReference type="RefSeq" id="WP_066463817.1">
    <property type="nucleotide sequence ID" value="NZ_MATO01000031.1"/>
</dbReference>
<dbReference type="Gene3D" id="1.10.12.10">
    <property type="entry name" value="Lyase 2-enoyl-coa Hydratase, Chain A, domain 2"/>
    <property type="match status" value="1"/>
</dbReference>
<dbReference type="CDD" id="cd06558">
    <property type="entry name" value="crotonase-like"/>
    <property type="match status" value="1"/>
</dbReference>
<keyword evidence="5" id="KW-1185">Reference proteome</keyword>
<dbReference type="EMBL" id="MATO01000031">
    <property type="protein sequence ID" value="OCS91099.1"/>
    <property type="molecule type" value="Genomic_DNA"/>
</dbReference>
<comment type="similarity">
    <text evidence="1 3">Belongs to the enoyl-CoA hydratase/isomerase family.</text>
</comment>
<dbReference type="PROSITE" id="PS00166">
    <property type="entry name" value="ENOYL_COA_HYDRATASE"/>
    <property type="match status" value="1"/>
</dbReference>
<evidence type="ECO:0000256" key="1">
    <source>
        <dbReference type="ARBA" id="ARBA00005254"/>
    </source>
</evidence>
<evidence type="ECO:0000313" key="5">
    <source>
        <dbReference type="Proteomes" id="UP000093482"/>
    </source>
</evidence>
<dbReference type="Pfam" id="PF00378">
    <property type="entry name" value="ECH_1"/>
    <property type="match status" value="1"/>
</dbReference>
<evidence type="ECO:0000256" key="3">
    <source>
        <dbReference type="RuleBase" id="RU003707"/>
    </source>
</evidence>
<dbReference type="PANTHER" id="PTHR11941:SF54">
    <property type="entry name" value="ENOYL-COA HYDRATASE, MITOCHONDRIAL"/>
    <property type="match status" value="1"/>
</dbReference>
<dbReference type="GO" id="GO:0016836">
    <property type="term" value="F:hydro-lyase activity"/>
    <property type="evidence" value="ECO:0007669"/>
    <property type="project" value="UniProtKB-ARBA"/>
</dbReference>
<dbReference type="InterPro" id="IPR029045">
    <property type="entry name" value="ClpP/crotonase-like_dom_sf"/>
</dbReference>
<dbReference type="FunFam" id="1.10.12.10:FF:000001">
    <property type="entry name" value="Probable enoyl-CoA hydratase, mitochondrial"/>
    <property type="match status" value="1"/>
</dbReference>
<sequence>MITVTKEAHVATVTLNRPDAANSLSLALLQQLHNAFYTLSYDNDVRVVIVTGAGNQFCAGADLKERKGMSDVEARQAIALIGDVVNACEAMSQPVIAAMNGAAFGGGLELALACDIRIASSSAKMGLTEAALGIIPGAGGTQRLPRLIGIGRAKELIYTARRLTADEALTYGIVEYVVPPEQLLVKASELAAEMASNAPLSLQQAKVAIHEGMQVDLHTGLTIERLAYGRLFHSADRLEGLAAFAEKRKPQYIGK</sequence>
<dbReference type="PANTHER" id="PTHR11941">
    <property type="entry name" value="ENOYL-COA HYDRATASE-RELATED"/>
    <property type="match status" value="1"/>
</dbReference>
<dbReference type="GO" id="GO:0006635">
    <property type="term" value="P:fatty acid beta-oxidation"/>
    <property type="evidence" value="ECO:0007669"/>
    <property type="project" value="TreeGrafter"/>
</dbReference>
<dbReference type="Gene3D" id="3.90.226.10">
    <property type="entry name" value="2-enoyl-CoA Hydratase, Chain A, domain 1"/>
    <property type="match status" value="1"/>
</dbReference>
<evidence type="ECO:0000313" key="4">
    <source>
        <dbReference type="EMBL" id="OCS91099.1"/>
    </source>
</evidence>